<gene>
    <name evidence="1" type="ORF">AGERDE_LOCUS4678</name>
</gene>
<comment type="caution">
    <text evidence="1">The sequence shown here is derived from an EMBL/GenBank/DDBJ whole genome shotgun (WGS) entry which is preliminary data.</text>
</comment>
<proteinExistence type="predicted"/>
<keyword evidence="2" id="KW-1185">Reference proteome</keyword>
<organism evidence="1 2">
    <name type="scientific">Ambispora gerdemannii</name>
    <dbReference type="NCBI Taxonomy" id="144530"/>
    <lineage>
        <taxon>Eukaryota</taxon>
        <taxon>Fungi</taxon>
        <taxon>Fungi incertae sedis</taxon>
        <taxon>Mucoromycota</taxon>
        <taxon>Glomeromycotina</taxon>
        <taxon>Glomeromycetes</taxon>
        <taxon>Archaeosporales</taxon>
        <taxon>Ambisporaceae</taxon>
        <taxon>Ambispora</taxon>
    </lineage>
</organism>
<protein>
    <submittedName>
        <fullName evidence="1">12518_t:CDS:1</fullName>
    </submittedName>
</protein>
<dbReference type="AlphaFoldDB" id="A0A9N8ZWN1"/>
<name>A0A9N8ZWN1_9GLOM</name>
<sequence>NLEDAGIELYDNIAKRQEVMYDYSWDSVKCKAKCNYYDGGTSNFHKHLKNNV</sequence>
<dbReference type="Proteomes" id="UP000789831">
    <property type="component" value="Unassembled WGS sequence"/>
</dbReference>
<evidence type="ECO:0000313" key="2">
    <source>
        <dbReference type="Proteomes" id="UP000789831"/>
    </source>
</evidence>
<feature type="non-terminal residue" evidence="1">
    <location>
        <position position="1"/>
    </location>
</feature>
<evidence type="ECO:0000313" key="1">
    <source>
        <dbReference type="EMBL" id="CAG8509729.1"/>
    </source>
</evidence>
<reference evidence="1" key="1">
    <citation type="submission" date="2021-06" db="EMBL/GenBank/DDBJ databases">
        <authorList>
            <person name="Kallberg Y."/>
            <person name="Tangrot J."/>
            <person name="Rosling A."/>
        </authorList>
    </citation>
    <scope>NUCLEOTIDE SEQUENCE</scope>
    <source>
        <strain evidence="1">MT106</strain>
    </source>
</reference>
<accession>A0A9N8ZWN1</accession>
<dbReference type="EMBL" id="CAJVPL010000560">
    <property type="protein sequence ID" value="CAG8509729.1"/>
    <property type="molecule type" value="Genomic_DNA"/>
</dbReference>